<dbReference type="Proteomes" id="UP000314294">
    <property type="component" value="Unassembled WGS sequence"/>
</dbReference>
<accession>A0A4Z2EQM2</accession>
<name>A0A4Z2EQM2_9TELE</name>
<keyword evidence="2" id="KW-1185">Reference proteome</keyword>
<comment type="caution">
    <text evidence="1">The sequence shown here is derived from an EMBL/GenBank/DDBJ whole genome shotgun (WGS) entry which is preliminary data.</text>
</comment>
<evidence type="ECO:0000313" key="1">
    <source>
        <dbReference type="EMBL" id="TNN31138.1"/>
    </source>
</evidence>
<reference evidence="1 2" key="1">
    <citation type="submission" date="2019-03" db="EMBL/GenBank/DDBJ databases">
        <title>First draft genome of Liparis tanakae, snailfish: a comprehensive survey of snailfish specific genes.</title>
        <authorList>
            <person name="Kim W."/>
            <person name="Song I."/>
            <person name="Jeong J.-H."/>
            <person name="Kim D."/>
            <person name="Kim S."/>
            <person name="Ryu S."/>
            <person name="Song J.Y."/>
            <person name="Lee S.K."/>
        </authorList>
    </citation>
    <scope>NUCLEOTIDE SEQUENCE [LARGE SCALE GENOMIC DNA]</scope>
    <source>
        <tissue evidence="1">Muscle</tissue>
    </source>
</reference>
<evidence type="ECO:0000313" key="2">
    <source>
        <dbReference type="Proteomes" id="UP000314294"/>
    </source>
</evidence>
<organism evidence="1 2">
    <name type="scientific">Liparis tanakae</name>
    <name type="common">Tanaka's snailfish</name>
    <dbReference type="NCBI Taxonomy" id="230148"/>
    <lineage>
        <taxon>Eukaryota</taxon>
        <taxon>Metazoa</taxon>
        <taxon>Chordata</taxon>
        <taxon>Craniata</taxon>
        <taxon>Vertebrata</taxon>
        <taxon>Euteleostomi</taxon>
        <taxon>Actinopterygii</taxon>
        <taxon>Neopterygii</taxon>
        <taxon>Teleostei</taxon>
        <taxon>Neoteleostei</taxon>
        <taxon>Acanthomorphata</taxon>
        <taxon>Eupercaria</taxon>
        <taxon>Perciformes</taxon>
        <taxon>Cottioidei</taxon>
        <taxon>Cottales</taxon>
        <taxon>Liparidae</taxon>
        <taxon>Liparis</taxon>
    </lineage>
</organism>
<gene>
    <name evidence="1" type="ORF">EYF80_058710</name>
</gene>
<dbReference type="AlphaFoldDB" id="A0A4Z2EQM2"/>
<sequence>MVNVTSFLPNKDLRRRLEVLLGATELRPPGAQRCVAAESSRVSAGLF</sequence>
<dbReference type="EMBL" id="SRLO01003771">
    <property type="protein sequence ID" value="TNN31138.1"/>
    <property type="molecule type" value="Genomic_DNA"/>
</dbReference>
<protein>
    <submittedName>
        <fullName evidence="1">Uncharacterized protein</fullName>
    </submittedName>
</protein>
<proteinExistence type="predicted"/>